<evidence type="ECO:0000313" key="3">
    <source>
        <dbReference type="Proteomes" id="UP000265864"/>
    </source>
</evidence>
<proteinExistence type="predicted"/>
<dbReference type="Gene3D" id="3.30.420.10">
    <property type="entry name" value="Ribonuclease H-like superfamily/Ribonuclease H"/>
    <property type="match status" value="1"/>
</dbReference>
<organism evidence="2 3">
    <name type="scientific">Yersinia rochesterensis</name>
    <dbReference type="NCBI Taxonomy" id="1604335"/>
    <lineage>
        <taxon>Bacteria</taxon>
        <taxon>Pseudomonadati</taxon>
        <taxon>Pseudomonadota</taxon>
        <taxon>Gammaproteobacteria</taxon>
        <taxon>Enterobacterales</taxon>
        <taxon>Yersiniaceae</taxon>
        <taxon>Yersinia</taxon>
    </lineage>
</organism>
<evidence type="ECO:0000313" key="2">
    <source>
        <dbReference type="EMBL" id="AYD44236.1"/>
    </source>
</evidence>
<accession>A0A8D4SR01</accession>
<dbReference type="InterPro" id="IPR050900">
    <property type="entry name" value="Transposase_IS3/IS150/IS904"/>
</dbReference>
<feature type="domain" description="Integrase catalytic" evidence="1">
    <location>
        <begin position="22"/>
        <end position="79"/>
    </location>
</feature>
<dbReference type="GeneID" id="300414000"/>
<dbReference type="PANTHER" id="PTHR46889:SF4">
    <property type="entry name" value="TRANSPOSASE INSO FOR INSERTION SEQUENCE ELEMENT IS911B-RELATED"/>
    <property type="match status" value="1"/>
</dbReference>
<dbReference type="Pfam" id="PF00665">
    <property type="entry name" value="rve"/>
    <property type="match status" value="1"/>
</dbReference>
<protein>
    <recommendedName>
        <fullName evidence="1">Integrase catalytic domain-containing protein</fullName>
    </recommendedName>
</protein>
<dbReference type="InterPro" id="IPR001584">
    <property type="entry name" value="Integrase_cat-core"/>
</dbReference>
<dbReference type="InterPro" id="IPR012337">
    <property type="entry name" value="RNaseH-like_sf"/>
</dbReference>
<evidence type="ECO:0000259" key="1">
    <source>
        <dbReference type="Pfam" id="PF00665"/>
    </source>
</evidence>
<reference evidence="2 3" key="1">
    <citation type="submission" date="2018-09" db="EMBL/GenBank/DDBJ databases">
        <title>Yersinia kristensenii subsp. rochesterensis subsp. nov., Isolated from Human Feces.</title>
        <authorList>
            <person name="Cunningham S.A."/>
            <person name="Jeraldo P."/>
            <person name="Patel R."/>
        </authorList>
    </citation>
    <scope>NUCLEOTIDE SEQUENCE [LARGE SCALE GENOMIC DNA]</scope>
    <source>
        <strain evidence="2 3">ATCC BAA-2637</strain>
    </source>
</reference>
<dbReference type="SUPFAM" id="SSF53098">
    <property type="entry name" value="Ribonuclease H-like"/>
    <property type="match status" value="1"/>
</dbReference>
<dbReference type="Proteomes" id="UP000265864">
    <property type="component" value="Chromosome"/>
</dbReference>
<dbReference type="PANTHER" id="PTHR46889">
    <property type="entry name" value="TRANSPOSASE INSF FOR INSERTION SEQUENCE IS3B-RELATED"/>
    <property type="match status" value="1"/>
</dbReference>
<dbReference type="EMBL" id="CP032482">
    <property type="protein sequence ID" value="AYD44236.1"/>
    <property type="molecule type" value="Genomic_DNA"/>
</dbReference>
<dbReference type="AlphaFoldDB" id="A0A8D4SR01"/>
<dbReference type="GO" id="GO:0003676">
    <property type="term" value="F:nucleic acid binding"/>
    <property type="evidence" value="ECO:0007669"/>
    <property type="project" value="InterPro"/>
</dbReference>
<gene>
    <name evidence="2" type="ORF">DXZ79_11340</name>
</gene>
<dbReference type="GO" id="GO:0015074">
    <property type="term" value="P:DNA integration"/>
    <property type="evidence" value="ECO:0007669"/>
    <property type="project" value="InterPro"/>
</dbReference>
<sequence>MVISGYRDGLIKKNSELGFLRQPDSDLTVRALRLAVNKRRPTGSVVFHSDQGEQYTRTQFQSCQQELDVTGRMSRKGNCLDNAVTERFSAA</sequence>
<dbReference type="RefSeq" id="WP_120011281.1">
    <property type="nucleotide sequence ID" value="NZ_CABHXK010000044.1"/>
</dbReference>
<name>A0A8D4SR01_9GAMM</name>
<dbReference type="InterPro" id="IPR036397">
    <property type="entry name" value="RNaseH_sf"/>
</dbReference>